<reference evidence="7 8" key="1">
    <citation type="submission" date="2022-05" db="EMBL/GenBank/DDBJ databases">
        <authorList>
            <consortium name="Genoscope - CEA"/>
            <person name="William W."/>
        </authorList>
    </citation>
    <scope>NUCLEOTIDE SEQUENCE [LARGE SCALE GENOMIC DNA]</scope>
</reference>
<keyword evidence="2 4" id="KW-0863">Zinc-finger</keyword>
<protein>
    <recommendedName>
        <fullName evidence="6">RING-type domain-containing protein</fullName>
    </recommendedName>
</protein>
<feature type="coiled-coil region" evidence="5">
    <location>
        <begin position="100"/>
        <end position="134"/>
    </location>
</feature>
<dbReference type="InterPro" id="IPR001841">
    <property type="entry name" value="Znf_RING"/>
</dbReference>
<evidence type="ECO:0000256" key="3">
    <source>
        <dbReference type="ARBA" id="ARBA00022833"/>
    </source>
</evidence>
<dbReference type="SUPFAM" id="SSF57850">
    <property type="entry name" value="RING/U-box"/>
    <property type="match status" value="1"/>
</dbReference>
<keyword evidence="1" id="KW-0479">Metal-binding</keyword>
<keyword evidence="8" id="KW-1185">Reference proteome</keyword>
<dbReference type="InterPro" id="IPR047153">
    <property type="entry name" value="TRIM45/56/19-like"/>
</dbReference>
<dbReference type="PANTHER" id="PTHR25462:SF300">
    <property type="entry name" value="RING-TYPE DOMAIN-CONTAINING PROTEIN"/>
    <property type="match status" value="1"/>
</dbReference>
<dbReference type="InterPro" id="IPR027370">
    <property type="entry name" value="Znf-RING_euk"/>
</dbReference>
<evidence type="ECO:0000256" key="1">
    <source>
        <dbReference type="ARBA" id="ARBA00022723"/>
    </source>
</evidence>
<organism evidence="7 8">
    <name type="scientific">Porites lobata</name>
    <dbReference type="NCBI Taxonomy" id="104759"/>
    <lineage>
        <taxon>Eukaryota</taxon>
        <taxon>Metazoa</taxon>
        <taxon>Cnidaria</taxon>
        <taxon>Anthozoa</taxon>
        <taxon>Hexacorallia</taxon>
        <taxon>Scleractinia</taxon>
        <taxon>Fungiina</taxon>
        <taxon>Poritidae</taxon>
        <taxon>Porites</taxon>
    </lineage>
</organism>
<keyword evidence="3" id="KW-0862">Zinc</keyword>
<evidence type="ECO:0000313" key="8">
    <source>
        <dbReference type="Proteomes" id="UP001159405"/>
    </source>
</evidence>
<dbReference type="SMART" id="SM00184">
    <property type="entry name" value="RING"/>
    <property type="match status" value="1"/>
</dbReference>
<feature type="domain" description="RING-type" evidence="6">
    <location>
        <begin position="19"/>
        <end position="61"/>
    </location>
</feature>
<evidence type="ECO:0000259" key="6">
    <source>
        <dbReference type="PROSITE" id="PS50089"/>
    </source>
</evidence>
<dbReference type="Gene3D" id="3.30.40.10">
    <property type="entry name" value="Zinc/RING finger domain, C3HC4 (zinc finger)"/>
    <property type="match status" value="1"/>
</dbReference>
<evidence type="ECO:0000313" key="7">
    <source>
        <dbReference type="EMBL" id="CAH3042691.1"/>
    </source>
</evidence>
<dbReference type="PANTHER" id="PTHR25462">
    <property type="entry name" value="BONUS, ISOFORM C-RELATED"/>
    <property type="match status" value="1"/>
</dbReference>
<gene>
    <name evidence="7" type="ORF">PLOB_00001071</name>
</gene>
<accession>A0ABN8N6D3</accession>
<dbReference type="Proteomes" id="UP001159405">
    <property type="component" value="Unassembled WGS sequence"/>
</dbReference>
<dbReference type="PROSITE" id="PS00518">
    <property type="entry name" value="ZF_RING_1"/>
    <property type="match status" value="1"/>
</dbReference>
<dbReference type="SUPFAM" id="SSF101898">
    <property type="entry name" value="NHL repeat"/>
    <property type="match status" value="1"/>
</dbReference>
<dbReference type="EMBL" id="CALNXK010000010">
    <property type="protein sequence ID" value="CAH3042691.1"/>
    <property type="molecule type" value="Genomic_DNA"/>
</dbReference>
<evidence type="ECO:0000256" key="5">
    <source>
        <dbReference type="SAM" id="Coils"/>
    </source>
</evidence>
<proteinExistence type="predicted"/>
<comment type="caution">
    <text evidence="7">The sequence shown here is derived from an EMBL/GenBank/DDBJ whole genome shotgun (WGS) entry which is preliminary data.</text>
</comment>
<dbReference type="InterPro" id="IPR017907">
    <property type="entry name" value="Znf_RING_CS"/>
</dbReference>
<dbReference type="InterPro" id="IPR013083">
    <property type="entry name" value="Znf_RING/FYVE/PHD"/>
</dbReference>
<sequence length="572" mass="64268">MATSIQHDLVSAVEHEISCPICFEDFEEPKCLPNCAHNVCQQCLQGMEKKRNNVLECPVCRVESVIPKGGVAAFPKNHLLVRLIEQSPGRKEKRYLKEAVKRCKEKLQGAKDSLTEMEKRYVNSKTKRDEMKQRIQSLVEGVVKTAREQEQKMLDEINSRYDQDEGIYETLQSSAIELCENATECIETVQGIIQNGELKDLKDLKDALAEQVNDLSECLEMRMLEANGEFTQPFDISLTNTDLAEKFIDEEFSLGKLSISSFKSTDQAETPQHILTAWVPSVWAVTEVKPIPAVVSGVEECPSSGSLIQRIDSFSCGKEDFEPFSVAASRHSGDFAVLDRENKHVHVFNEDGAILNSFRVKYGDLFDIAFSSEDEIVVLNRERNRLLHYDYFGNFHKKVMSASKENVKYTSLTVDVHGRYIISSRPYYSHEYQGETSPCILVYSSSGNLTLSFGEDELVSPKRAVFLNGKFYVADSEREEVLVFDKSGSLVDTLGDYELGMPSGITADRNNRHLLVSDTSNSGVLVYNQSGDFLDSFDTGEEPIQIAVTKFRENLLVCTGLSILVLAHSCQQ</sequence>
<evidence type="ECO:0000256" key="4">
    <source>
        <dbReference type="PROSITE-ProRule" id="PRU00175"/>
    </source>
</evidence>
<dbReference type="InterPro" id="IPR011042">
    <property type="entry name" value="6-blade_b-propeller_TolB-like"/>
</dbReference>
<name>A0ABN8N6D3_9CNID</name>
<dbReference type="Gene3D" id="2.120.10.30">
    <property type="entry name" value="TolB, C-terminal domain"/>
    <property type="match status" value="2"/>
</dbReference>
<keyword evidence="5" id="KW-0175">Coiled coil</keyword>
<dbReference type="PROSITE" id="PS50089">
    <property type="entry name" value="ZF_RING_2"/>
    <property type="match status" value="1"/>
</dbReference>
<evidence type="ECO:0000256" key="2">
    <source>
        <dbReference type="ARBA" id="ARBA00022771"/>
    </source>
</evidence>
<dbReference type="Pfam" id="PF13445">
    <property type="entry name" value="zf-RING_UBOX"/>
    <property type="match status" value="1"/>
</dbReference>